<dbReference type="InterPro" id="IPR001283">
    <property type="entry name" value="CRISP-related"/>
</dbReference>
<gene>
    <name evidence="5" type="ORF">Vafri_16468</name>
</gene>
<dbReference type="SUPFAM" id="SSF55797">
    <property type="entry name" value="PR-1-like"/>
    <property type="match status" value="1"/>
</dbReference>
<dbReference type="GO" id="GO:0005576">
    <property type="term" value="C:extracellular region"/>
    <property type="evidence" value="ECO:0007669"/>
    <property type="project" value="InterPro"/>
</dbReference>
<dbReference type="Proteomes" id="UP000747399">
    <property type="component" value="Unassembled WGS sequence"/>
</dbReference>
<dbReference type="PROSITE" id="PS01010">
    <property type="entry name" value="CRISP_2"/>
    <property type="match status" value="1"/>
</dbReference>
<feature type="region of interest" description="Disordered" evidence="3">
    <location>
        <begin position="1"/>
        <end position="20"/>
    </location>
</feature>
<dbReference type="InterPro" id="IPR035940">
    <property type="entry name" value="CAP_sf"/>
</dbReference>
<dbReference type="Gene3D" id="3.40.33.10">
    <property type="entry name" value="CAP"/>
    <property type="match status" value="1"/>
</dbReference>
<protein>
    <recommendedName>
        <fullName evidence="4">SCP domain-containing protein</fullName>
    </recommendedName>
</protein>
<dbReference type="PROSITE" id="PS01009">
    <property type="entry name" value="CRISP_1"/>
    <property type="match status" value="1"/>
</dbReference>
<evidence type="ECO:0000313" key="6">
    <source>
        <dbReference type="Proteomes" id="UP000747399"/>
    </source>
</evidence>
<dbReference type="AlphaFoldDB" id="A0A8J4F9R0"/>
<dbReference type="PRINTS" id="PR00837">
    <property type="entry name" value="V5TPXLIKE"/>
</dbReference>
<feature type="domain" description="SCP" evidence="4">
    <location>
        <begin position="26"/>
        <end position="178"/>
    </location>
</feature>
<dbReference type="EMBL" id="BNCO01000050">
    <property type="protein sequence ID" value="GIL62206.1"/>
    <property type="molecule type" value="Genomic_DNA"/>
</dbReference>
<keyword evidence="2" id="KW-0611">Plant defense</keyword>
<dbReference type="InterPro" id="IPR018244">
    <property type="entry name" value="Allrgn_V5/Tpx1_CS"/>
</dbReference>
<evidence type="ECO:0000313" key="5">
    <source>
        <dbReference type="EMBL" id="GIL62206.1"/>
    </source>
</evidence>
<dbReference type="InterPro" id="IPR014044">
    <property type="entry name" value="CAP_dom"/>
</dbReference>
<dbReference type="Pfam" id="PF00188">
    <property type="entry name" value="CAP"/>
    <property type="match status" value="1"/>
</dbReference>
<dbReference type="InterPro" id="IPR034113">
    <property type="entry name" value="SCP_GAPR1-like"/>
</dbReference>
<dbReference type="PANTHER" id="PTHR10334">
    <property type="entry name" value="CYSTEINE-RICH SECRETORY PROTEIN-RELATED"/>
    <property type="match status" value="1"/>
</dbReference>
<dbReference type="SMART" id="SM00198">
    <property type="entry name" value="SCP"/>
    <property type="match status" value="1"/>
</dbReference>
<sequence length="192" mass="21408">MYLHPNTGPPLDPPVHTHTHTGTDCNDAWEVLNKTNSHRIDHQASPLKWSIGLAQSSQAYAEVLAARGCALDHSVNREFGENLMQVISYPAPDNTCAAAVEGWYSEVESYDFNAREPFDENWPRRIGHFSQLVWAASSALGCGVAKADLQVELLPGIWRLGGCKIIVCRYKPSGNYPDNNQFYKNVRPLLQD</sequence>
<dbReference type="CDD" id="cd05382">
    <property type="entry name" value="CAP_GAPR1-like"/>
    <property type="match status" value="1"/>
</dbReference>
<reference evidence="5" key="1">
    <citation type="journal article" date="2021" name="Proc. Natl. Acad. Sci. U.S.A.">
        <title>Three genomes in the algal genus Volvox reveal the fate of a haploid sex-determining region after a transition to homothallism.</title>
        <authorList>
            <person name="Yamamoto K."/>
            <person name="Hamaji T."/>
            <person name="Kawai-Toyooka H."/>
            <person name="Matsuzaki R."/>
            <person name="Takahashi F."/>
            <person name="Nishimura Y."/>
            <person name="Kawachi M."/>
            <person name="Noguchi H."/>
            <person name="Minakuchi Y."/>
            <person name="Umen J.G."/>
            <person name="Toyoda A."/>
            <person name="Nozaki H."/>
        </authorList>
    </citation>
    <scope>NUCLEOTIDE SEQUENCE</scope>
    <source>
        <strain evidence="5">NIES-3780</strain>
    </source>
</reference>
<dbReference type="PRINTS" id="PR00838">
    <property type="entry name" value="V5ALLERGEN"/>
</dbReference>
<comment type="function">
    <text evidence="1">Probably involved in the defense reaction of plants against pathogens.</text>
</comment>
<accession>A0A8J4F9R0</accession>
<proteinExistence type="predicted"/>
<evidence type="ECO:0000259" key="4">
    <source>
        <dbReference type="SMART" id="SM00198"/>
    </source>
</evidence>
<comment type="caution">
    <text evidence="5">The sequence shown here is derived from an EMBL/GenBank/DDBJ whole genome shotgun (WGS) entry which is preliminary data.</text>
</comment>
<dbReference type="InterPro" id="IPR002413">
    <property type="entry name" value="V5_allergen-like"/>
</dbReference>
<organism evidence="5 6">
    <name type="scientific">Volvox africanus</name>
    <dbReference type="NCBI Taxonomy" id="51714"/>
    <lineage>
        <taxon>Eukaryota</taxon>
        <taxon>Viridiplantae</taxon>
        <taxon>Chlorophyta</taxon>
        <taxon>core chlorophytes</taxon>
        <taxon>Chlorophyceae</taxon>
        <taxon>CS clade</taxon>
        <taxon>Chlamydomonadales</taxon>
        <taxon>Volvocaceae</taxon>
        <taxon>Volvox</taxon>
    </lineage>
</organism>
<keyword evidence="2" id="KW-0568">Pathogenesis-related protein</keyword>
<name>A0A8J4F9R0_9CHLO</name>
<evidence type="ECO:0000256" key="1">
    <source>
        <dbReference type="ARBA" id="ARBA00003143"/>
    </source>
</evidence>
<evidence type="ECO:0000256" key="3">
    <source>
        <dbReference type="SAM" id="MobiDB-lite"/>
    </source>
</evidence>
<keyword evidence="6" id="KW-1185">Reference proteome</keyword>
<evidence type="ECO:0000256" key="2">
    <source>
        <dbReference type="ARBA" id="ARBA00023265"/>
    </source>
</evidence>